<keyword evidence="3" id="KW-1185">Reference proteome</keyword>
<evidence type="ECO:0000256" key="1">
    <source>
        <dbReference type="SAM" id="MobiDB-lite"/>
    </source>
</evidence>
<sequence length="138" mass="14694">MAKRVAEAGKLYDSSKGKVADGKTRYALQQQLDAAGKLRDATDVKELKDAKAALDKAMDAVNRSVHAKQEEDRKDAQEQAQREAETQTTVPQAAMPSPAVPVQPVAPSYPAPVQPVAPSYPAPVQPVPQPSVQEPAPS</sequence>
<proteinExistence type="predicted"/>
<feature type="compositionally biased region" description="Basic and acidic residues" evidence="1">
    <location>
        <begin position="67"/>
        <end position="85"/>
    </location>
</feature>
<dbReference type="AlphaFoldDB" id="A0A430F537"/>
<dbReference type="EMBL" id="QXGI01000009">
    <property type="protein sequence ID" value="RSX46048.1"/>
    <property type="molecule type" value="Genomic_DNA"/>
</dbReference>
<accession>A0A430F537</accession>
<name>A0A430F537_9BIFI</name>
<dbReference type="RefSeq" id="WP_164518493.1">
    <property type="nucleotide sequence ID" value="NZ_QXGI01000009.1"/>
</dbReference>
<evidence type="ECO:0000313" key="2">
    <source>
        <dbReference type="EMBL" id="RSX46048.1"/>
    </source>
</evidence>
<dbReference type="Proteomes" id="UP000288052">
    <property type="component" value="Unassembled WGS sequence"/>
</dbReference>
<reference evidence="2 3" key="1">
    <citation type="submission" date="2018-09" db="EMBL/GenBank/DDBJ databases">
        <title>Characterization of the phylogenetic diversity of five novel species belonging to the genus Bifidobacterium.</title>
        <authorList>
            <person name="Lugli G.A."/>
            <person name="Duranti S."/>
            <person name="Milani C."/>
        </authorList>
    </citation>
    <scope>NUCLEOTIDE SEQUENCE [LARGE SCALE GENOMIC DNA]</scope>
    <source>
        <strain evidence="2 3">2020B</strain>
    </source>
</reference>
<comment type="caution">
    <text evidence="2">The sequence shown here is derived from an EMBL/GenBank/DDBJ whole genome shotgun (WGS) entry which is preliminary data.</text>
</comment>
<feature type="region of interest" description="Disordered" evidence="1">
    <location>
        <begin position="61"/>
        <end position="138"/>
    </location>
</feature>
<evidence type="ECO:0000313" key="3">
    <source>
        <dbReference type="Proteomes" id="UP000288052"/>
    </source>
</evidence>
<feature type="region of interest" description="Disordered" evidence="1">
    <location>
        <begin position="1"/>
        <end position="21"/>
    </location>
</feature>
<gene>
    <name evidence="2" type="ORF">D2E22_1804</name>
</gene>
<feature type="compositionally biased region" description="Pro residues" evidence="1">
    <location>
        <begin position="107"/>
        <end position="129"/>
    </location>
</feature>
<feature type="compositionally biased region" description="Low complexity" evidence="1">
    <location>
        <begin position="86"/>
        <end position="106"/>
    </location>
</feature>
<organism evidence="2 3">
    <name type="scientific">Bifidobacterium castoris</name>
    <dbReference type="NCBI Taxonomy" id="2306972"/>
    <lineage>
        <taxon>Bacteria</taxon>
        <taxon>Bacillati</taxon>
        <taxon>Actinomycetota</taxon>
        <taxon>Actinomycetes</taxon>
        <taxon>Bifidobacteriales</taxon>
        <taxon>Bifidobacteriaceae</taxon>
        <taxon>Bifidobacterium</taxon>
    </lineage>
</organism>
<protein>
    <submittedName>
        <fullName evidence="2">Colicin transporter</fullName>
    </submittedName>
</protein>